<keyword evidence="6" id="KW-0732">Signal</keyword>
<accession>A0A2M9BC59</accession>
<reference evidence="8 9" key="1">
    <citation type="submission" date="2017-11" db="EMBL/GenBank/DDBJ databases">
        <title>Genomic Encyclopedia of Archaeal and Bacterial Type Strains, Phase II (KMG-II): From Individual Species to Whole Genera.</title>
        <authorList>
            <person name="Goeker M."/>
        </authorList>
    </citation>
    <scope>NUCLEOTIDE SEQUENCE [LARGE SCALE GENOMIC DNA]</scope>
    <source>
        <strain evidence="8 9">DSM 25625</strain>
    </source>
</reference>
<keyword evidence="5" id="KW-0812">Transmembrane</keyword>
<feature type="transmembrane region" description="Helical" evidence="5">
    <location>
        <begin position="605"/>
        <end position="625"/>
    </location>
</feature>
<dbReference type="GO" id="GO:0009308">
    <property type="term" value="P:amine metabolic process"/>
    <property type="evidence" value="ECO:0007669"/>
    <property type="project" value="UniProtKB-UniRule"/>
</dbReference>
<proteinExistence type="inferred from homology"/>
<feature type="region of interest" description="Disordered" evidence="4">
    <location>
        <begin position="412"/>
        <end position="519"/>
    </location>
</feature>
<feature type="modified residue" description="2',4',5'-topaquinone" evidence="2">
    <location>
        <position position="182"/>
    </location>
</feature>
<dbReference type="InterPro" id="IPR000269">
    <property type="entry name" value="Cu_amine_oxidase"/>
</dbReference>
<dbReference type="GO" id="GO:0005507">
    <property type="term" value="F:copper ion binding"/>
    <property type="evidence" value="ECO:0007669"/>
    <property type="project" value="InterPro"/>
</dbReference>
<feature type="chain" id="PRO_5014883372" description="Amine oxidase" evidence="6">
    <location>
        <begin position="28"/>
        <end position="636"/>
    </location>
</feature>
<evidence type="ECO:0000256" key="3">
    <source>
        <dbReference type="RuleBase" id="RU000672"/>
    </source>
</evidence>
<evidence type="ECO:0000259" key="7">
    <source>
        <dbReference type="Pfam" id="PF01179"/>
    </source>
</evidence>
<dbReference type="GO" id="GO:0048038">
    <property type="term" value="F:quinone binding"/>
    <property type="evidence" value="ECO:0007669"/>
    <property type="project" value="InterPro"/>
</dbReference>
<evidence type="ECO:0000313" key="9">
    <source>
        <dbReference type="Proteomes" id="UP000230161"/>
    </source>
</evidence>
<gene>
    <name evidence="8" type="ORF">CLV54_2875</name>
</gene>
<keyword evidence="3" id="KW-0479">Metal-binding</keyword>
<dbReference type="EC" id="1.4.3.-" evidence="3"/>
<dbReference type="Pfam" id="PF01179">
    <property type="entry name" value="Cu_amine_oxid"/>
    <property type="match status" value="1"/>
</dbReference>
<comment type="PTM">
    <text evidence="2 3">Topaquinone (TPQ) is generated by copper-dependent autoxidation of a specific tyrosyl residue.</text>
</comment>
<organism evidence="8 9">
    <name type="scientific">Compostimonas suwonensis</name>
    <dbReference type="NCBI Taxonomy" id="1048394"/>
    <lineage>
        <taxon>Bacteria</taxon>
        <taxon>Bacillati</taxon>
        <taxon>Actinomycetota</taxon>
        <taxon>Actinomycetes</taxon>
        <taxon>Micrococcales</taxon>
        <taxon>Microbacteriaceae</taxon>
        <taxon>Compostimonas</taxon>
    </lineage>
</organism>
<protein>
    <recommendedName>
        <fullName evidence="3">Amine oxidase</fullName>
        <ecNumber evidence="3">1.4.3.-</ecNumber>
    </recommendedName>
</protein>
<dbReference type="Gene3D" id="2.70.98.20">
    <property type="entry name" value="Copper amine oxidase, catalytic domain"/>
    <property type="match status" value="1"/>
</dbReference>
<keyword evidence="5" id="KW-1133">Transmembrane helix</keyword>
<dbReference type="GO" id="GO:0008131">
    <property type="term" value="F:primary methylamine oxidase activity"/>
    <property type="evidence" value="ECO:0007669"/>
    <property type="project" value="InterPro"/>
</dbReference>
<comment type="cofactor">
    <cofactor evidence="3">
        <name>Cu cation</name>
        <dbReference type="ChEBI" id="CHEBI:23378"/>
    </cofactor>
    <text evidence="3">Contains 1 topaquinone per subunit.</text>
</comment>
<feature type="signal peptide" evidence="6">
    <location>
        <begin position="1"/>
        <end position="27"/>
    </location>
</feature>
<dbReference type="SUPFAM" id="SSF49998">
    <property type="entry name" value="Amine oxidase catalytic domain"/>
    <property type="match status" value="1"/>
</dbReference>
<dbReference type="PANTHER" id="PTHR10638">
    <property type="entry name" value="COPPER AMINE OXIDASE"/>
    <property type="match status" value="1"/>
</dbReference>
<name>A0A2M9BC59_9MICO</name>
<feature type="active site" description="Schiff-base intermediate with substrate; via topaquinone" evidence="1">
    <location>
        <position position="182"/>
    </location>
</feature>
<evidence type="ECO:0000256" key="5">
    <source>
        <dbReference type="SAM" id="Phobius"/>
    </source>
</evidence>
<evidence type="ECO:0000256" key="6">
    <source>
        <dbReference type="SAM" id="SignalP"/>
    </source>
</evidence>
<dbReference type="Proteomes" id="UP000230161">
    <property type="component" value="Unassembled WGS sequence"/>
</dbReference>
<feature type="compositionally biased region" description="Low complexity" evidence="4">
    <location>
        <begin position="442"/>
        <end position="492"/>
    </location>
</feature>
<dbReference type="OrthoDB" id="9772590at2"/>
<dbReference type="InterPro" id="IPR036460">
    <property type="entry name" value="Cu_amine_oxidase_C_sf"/>
</dbReference>
<evidence type="ECO:0000256" key="1">
    <source>
        <dbReference type="PIRSR" id="PIRSR600269-50"/>
    </source>
</evidence>
<feature type="active site" description="Proton acceptor" evidence="1">
    <location>
        <position position="104"/>
    </location>
</feature>
<keyword evidence="3" id="KW-0186">Copper</keyword>
<keyword evidence="5" id="KW-0472">Membrane</keyword>
<evidence type="ECO:0000313" key="8">
    <source>
        <dbReference type="EMBL" id="PJJ55529.1"/>
    </source>
</evidence>
<evidence type="ECO:0000256" key="2">
    <source>
        <dbReference type="PIRSR" id="PIRSR600269-51"/>
    </source>
</evidence>
<keyword evidence="9" id="KW-1185">Reference proteome</keyword>
<dbReference type="EMBL" id="PGFB01000005">
    <property type="protein sequence ID" value="PJJ55529.1"/>
    <property type="molecule type" value="Genomic_DNA"/>
</dbReference>
<dbReference type="InterPro" id="IPR015798">
    <property type="entry name" value="Cu_amine_oxidase_C"/>
</dbReference>
<comment type="similarity">
    <text evidence="3">Belongs to the copper/topaquinone oxidase family.</text>
</comment>
<sequence length="636" mass="67247">MRIVKLALIGVLIATGGTLAIAQPASAAQSVTEASCTGKSLVQETLKNSSGWEMCWRVDTYRGLILDKVAFTPPKGDRPMMVLDSIGLSQLNVPYDDGQTEYNDVTSYQVGGRRLQALTEVDCPTGEVRTAFATEELPDLPTLCISEDDSGLAYRSNVSNSGLYVKQGTDLVLHIMTRISWYEYQTEYRFHDDGEISVRIGATGDLAPSGFSDAATGWPIGEGETDYATSHYHSAFWRVDFGLDNASNTQLVEKFDTEPTGEYGTDTDTGHTAVLETAVTPVEKEGKVIVDKREGYRVVNPNSINPDGHERSYEIIMERDQAYALNPETDYDIAFTQPKSNEIHASYNLAPDNAGKGVTDYIADNEDLNDPVAYVNVGFHHIVRDEDQSPMPIHWQGFTLYPRDVTKQAPDVPAGRACLNGENSRLNSRPCPTDTPTPTPTPTETTSPTPTPTATETTMPTPTDSSSPTPSTDPTTGPSADPSTGPTPSSSPTTPPVARAAAGSVTTSPIAPGSVQGVSASGFTPGETVSATMYSEPVAVGTTTASGAGDVGLSFAVPGGTSAGSHKVVLVGQDSGTTVEIPFEVVQPAAAFGFLSSTGFGAGPFAFGGIALLVLGAGLAVLAWTQRRRSHTALSV</sequence>
<dbReference type="PANTHER" id="PTHR10638:SF20">
    <property type="entry name" value="AMINE OXIDASE"/>
    <property type="match status" value="1"/>
</dbReference>
<feature type="domain" description="Copper amine oxidase catalytic" evidence="7">
    <location>
        <begin position="49"/>
        <end position="410"/>
    </location>
</feature>
<keyword evidence="3" id="KW-0560">Oxidoreductase</keyword>
<keyword evidence="1 3" id="KW-0801">TPQ</keyword>
<dbReference type="GO" id="GO:0005886">
    <property type="term" value="C:plasma membrane"/>
    <property type="evidence" value="ECO:0007669"/>
    <property type="project" value="TreeGrafter"/>
</dbReference>
<comment type="caution">
    <text evidence="8">The sequence shown here is derived from an EMBL/GenBank/DDBJ whole genome shotgun (WGS) entry which is preliminary data.</text>
</comment>
<evidence type="ECO:0000256" key="4">
    <source>
        <dbReference type="SAM" id="MobiDB-lite"/>
    </source>
</evidence>
<dbReference type="AlphaFoldDB" id="A0A2M9BC59"/>